<dbReference type="InterPro" id="IPR035979">
    <property type="entry name" value="RBD_domain_sf"/>
</dbReference>
<keyword evidence="1" id="KW-0694">RNA-binding</keyword>
<feature type="domain" description="RRM" evidence="2">
    <location>
        <begin position="16"/>
        <end position="88"/>
    </location>
</feature>
<dbReference type="PANTHER" id="PTHR47678">
    <property type="entry name" value="TETRATRICOPEPTIDE REPEAT PROTEIN 31"/>
    <property type="match status" value="1"/>
</dbReference>
<evidence type="ECO:0000313" key="3">
    <source>
        <dbReference type="EMBL" id="KAA8579266.1"/>
    </source>
</evidence>
<feature type="non-terminal residue" evidence="3">
    <location>
        <position position="170"/>
    </location>
</feature>
<dbReference type="SUPFAM" id="SSF54928">
    <property type="entry name" value="RNA-binding domain, RBD"/>
    <property type="match status" value="1"/>
</dbReference>
<dbReference type="PROSITE" id="PS50102">
    <property type="entry name" value="RRM"/>
    <property type="match status" value="1"/>
</dbReference>
<gene>
    <name evidence="3" type="ORF">FQN60_017482</name>
</gene>
<dbReference type="InterPro" id="IPR000504">
    <property type="entry name" value="RRM_dom"/>
</dbReference>
<name>A0A5J5CF92_9PERO</name>
<protein>
    <recommendedName>
        <fullName evidence="2">RRM domain-containing protein</fullName>
    </recommendedName>
</protein>
<proteinExistence type="predicted"/>
<dbReference type="Gene3D" id="3.30.70.330">
    <property type="match status" value="1"/>
</dbReference>
<evidence type="ECO:0000313" key="4">
    <source>
        <dbReference type="Proteomes" id="UP000327493"/>
    </source>
</evidence>
<comment type="caution">
    <text evidence="3">The sequence shown here is derived from an EMBL/GenBank/DDBJ whole genome shotgun (WGS) entry which is preliminary data.</text>
</comment>
<dbReference type="Proteomes" id="UP000327493">
    <property type="component" value="Unassembled WGS sequence"/>
</dbReference>
<dbReference type="Pfam" id="PF00076">
    <property type="entry name" value="RRM_1"/>
    <property type="match status" value="1"/>
</dbReference>
<evidence type="ECO:0000256" key="1">
    <source>
        <dbReference type="PROSITE-ProRule" id="PRU00176"/>
    </source>
</evidence>
<evidence type="ECO:0000259" key="2">
    <source>
        <dbReference type="PROSITE" id="PS50102"/>
    </source>
</evidence>
<dbReference type="EMBL" id="VOFY01000036">
    <property type="protein sequence ID" value="KAA8579266.1"/>
    <property type="molecule type" value="Genomic_DNA"/>
</dbReference>
<dbReference type="InterPro" id="IPR012677">
    <property type="entry name" value="Nucleotide-bd_a/b_plait_sf"/>
</dbReference>
<dbReference type="CDD" id="cd00590">
    <property type="entry name" value="RRM_SF"/>
    <property type="match status" value="1"/>
</dbReference>
<reference evidence="3 4" key="1">
    <citation type="submission" date="2019-08" db="EMBL/GenBank/DDBJ databases">
        <title>A chromosome-level genome assembly, high-density linkage maps, and genome scans reveal the genomic architecture of hybrid incompatibilities underlying speciation via character displacement in darters (Percidae: Etheostominae).</title>
        <authorList>
            <person name="Moran R.L."/>
            <person name="Catchen J.M."/>
            <person name="Fuller R.C."/>
        </authorList>
    </citation>
    <scope>NUCLEOTIDE SEQUENCE [LARGE SCALE GENOMIC DNA]</scope>
    <source>
        <strain evidence="3">EspeVRDwgs_2016</strain>
        <tissue evidence="3">Muscle</tissue>
    </source>
</reference>
<dbReference type="SMART" id="SM00360">
    <property type="entry name" value="RRM"/>
    <property type="match status" value="1"/>
</dbReference>
<sequence>MFHAHFPSFSFNRELFPVWVGNLIYPVTESVVTNIFNKAGVVHSVKVLTYKRCAFVNFTKQEHCDEAIRRFHGLEVNGMKIAVRYPDRIPPGMGISRSALKADDLQDDYTRGPEPVLFGGPLGAVGQVHQHLDSLGQPTQPLVLCDELGGTQGVLGRDEERSERMQLGLG</sequence>
<organism evidence="3 4">
    <name type="scientific">Etheostoma spectabile</name>
    <name type="common">orangethroat darter</name>
    <dbReference type="NCBI Taxonomy" id="54343"/>
    <lineage>
        <taxon>Eukaryota</taxon>
        <taxon>Metazoa</taxon>
        <taxon>Chordata</taxon>
        <taxon>Craniata</taxon>
        <taxon>Vertebrata</taxon>
        <taxon>Euteleostomi</taxon>
        <taxon>Actinopterygii</taxon>
        <taxon>Neopterygii</taxon>
        <taxon>Teleostei</taxon>
        <taxon>Neoteleostei</taxon>
        <taxon>Acanthomorphata</taxon>
        <taxon>Eupercaria</taxon>
        <taxon>Perciformes</taxon>
        <taxon>Percoidei</taxon>
        <taxon>Percidae</taxon>
        <taxon>Etheostomatinae</taxon>
        <taxon>Etheostoma</taxon>
    </lineage>
</organism>
<dbReference type="PANTHER" id="PTHR47678:SF1">
    <property type="entry name" value="TETRATRICOPEPTIDE REPEAT PROTEIN 31"/>
    <property type="match status" value="1"/>
</dbReference>
<accession>A0A5J5CF92</accession>
<dbReference type="AlphaFoldDB" id="A0A5J5CF92"/>
<dbReference type="GO" id="GO:0003723">
    <property type="term" value="F:RNA binding"/>
    <property type="evidence" value="ECO:0007669"/>
    <property type="project" value="UniProtKB-UniRule"/>
</dbReference>
<keyword evidence="4" id="KW-1185">Reference proteome</keyword>